<dbReference type="PANTHER" id="PTHR43800">
    <property type="entry name" value="PEPTIDYL-LYSINE N-ACETYLTRANSFERASE YJAB"/>
    <property type="match status" value="1"/>
</dbReference>
<protein>
    <submittedName>
        <fullName evidence="4">GNAT family N-acetyltransferase</fullName>
    </submittedName>
</protein>
<feature type="domain" description="N-acetyltransferase" evidence="3">
    <location>
        <begin position="13"/>
        <end position="177"/>
    </location>
</feature>
<keyword evidence="2" id="KW-0012">Acyltransferase</keyword>
<keyword evidence="1" id="KW-0808">Transferase</keyword>
<reference evidence="4" key="1">
    <citation type="submission" date="2021-12" db="EMBL/GenBank/DDBJ databases">
        <authorList>
            <person name="Cha I.-T."/>
            <person name="Lee K.-E."/>
            <person name="Park S.-J."/>
        </authorList>
    </citation>
    <scope>NUCLEOTIDE SEQUENCE</scope>
    <source>
        <strain evidence="4">YSM-43</strain>
    </source>
</reference>
<dbReference type="PANTHER" id="PTHR43800:SF1">
    <property type="entry name" value="PEPTIDYL-LYSINE N-ACETYLTRANSFERASE YJAB"/>
    <property type="match status" value="1"/>
</dbReference>
<evidence type="ECO:0000256" key="2">
    <source>
        <dbReference type="ARBA" id="ARBA00023315"/>
    </source>
</evidence>
<evidence type="ECO:0000313" key="4">
    <source>
        <dbReference type="EMBL" id="UOX32250.1"/>
    </source>
</evidence>
<dbReference type="CDD" id="cd04301">
    <property type="entry name" value="NAT_SF"/>
    <property type="match status" value="1"/>
</dbReference>
<dbReference type="EMBL" id="CP090145">
    <property type="protein sequence ID" value="UOX32250.1"/>
    <property type="molecule type" value="Genomic_DNA"/>
</dbReference>
<evidence type="ECO:0000259" key="3">
    <source>
        <dbReference type="PROSITE" id="PS51186"/>
    </source>
</evidence>
<dbReference type="InterPro" id="IPR000182">
    <property type="entry name" value="GNAT_dom"/>
</dbReference>
<gene>
    <name evidence="4" type="ORF">LXD69_09305</name>
</gene>
<evidence type="ECO:0000313" key="5">
    <source>
        <dbReference type="Proteomes" id="UP000830454"/>
    </source>
</evidence>
<evidence type="ECO:0000256" key="1">
    <source>
        <dbReference type="ARBA" id="ARBA00022679"/>
    </source>
</evidence>
<reference evidence="4" key="2">
    <citation type="submission" date="2022-04" db="EMBL/GenBank/DDBJ databases">
        <title>Complete Genome Sequence of Flavobacterium sediminilitoris YSM-43, Isolated from a Tidal Sediment.</title>
        <authorList>
            <person name="Lee P.A."/>
        </authorList>
    </citation>
    <scope>NUCLEOTIDE SEQUENCE</scope>
    <source>
        <strain evidence="4">YSM-43</strain>
    </source>
</reference>
<organism evidence="4 5">
    <name type="scientific">Flavobacterium sediminilitoris</name>
    <dbReference type="NCBI Taxonomy" id="2024526"/>
    <lineage>
        <taxon>Bacteria</taxon>
        <taxon>Pseudomonadati</taxon>
        <taxon>Bacteroidota</taxon>
        <taxon>Flavobacteriia</taxon>
        <taxon>Flavobacteriales</taxon>
        <taxon>Flavobacteriaceae</taxon>
        <taxon>Flavobacterium</taxon>
    </lineage>
</organism>
<dbReference type="SUPFAM" id="SSF55729">
    <property type="entry name" value="Acyl-CoA N-acyltransferases (Nat)"/>
    <property type="match status" value="1"/>
</dbReference>
<dbReference type="Pfam" id="PF13673">
    <property type="entry name" value="Acetyltransf_10"/>
    <property type="match status" value="1"/>
</dbReference>
<sequence length="178" mass="21011">MHIVNLQYAFFIIMIREIKRDELNKVKELAYAIWPIAYKDILSEEQLYYMLDAFYSIEVLQEQIEIKKHVFYLVEDELEKPLGFVSYELNSMLNKAKIHKIYVLPETQGTGIGKKLYELVKEKALEANQEAIFLNVNKYNNAKSFYEKLGFSIVKDEVIDIGNNYIMDDYVMEIKIIS</sequence>
<dbReference type="PROSITE" id="PS51186">
    <property type="entry name" value="GNAT"/>
    <property type="match status" value="1"/>
</dbReference>
<dbReference type="Gene3D" id="3.40.630.30">
    <property type="match status" value="1"/>
</dbReference>
<name>A0ABY4HHC7_9FLAO</name>
<keyword evidence="5" id="KW-1185">Reference proteome</keyword>
<dbReference type="Proteomes" id="UP000830454">
    <property type="component" value="Chromosome"/>
</dbReference>
<dbReference type="InterPro" id="IPR016181">
    <property type="entry name" value="Acyl_CoA_acyltransferase"/>
</dbReference>
<accession>A0ABY4HHC7</accession>
<proteinExistence type="predicted"/>
<dbReference type="RefSeq" id="WP_246914796.1">
    <property type="nucleotide sequence ID" value="NZ_CP090145.1"/>
</dbReference>